<dbReference type="EMBL" id="CP012159">
    <property type="protein sequence ID" value="AKT43122.1"/>
    <property type="molecule type" value="Genomic_DNA"/>
</dbReference>
<dbReference type="KEGG" id="ccro:CMC5_073500"/>
<protein>
    <recommendedName>
        <fullName evidence="2">Sulfatase-modifying factor enzyme-like domain-containing protein</fullName>
    </recommendedName>
</protein>
<evidence type="ECO:0000313" key="3">
    <source>
        <dbReference type="EMBL" id="AKT43122.1"/>
    </source>
</evidence>
<dbReference type="OrthoDB" id="5502095at2"/>
<name>A0A0K1ER50_CHOCO</name>
<dbReference type="InterPro" id="IPR042095">
    <property type="entry name" value="SUMF_sf"/>
</dbReference>
<gene>
    <name evidence="3" type="ORF">CMC5_073500</name>
</gene>
<dbReference type="STRING" id="52.CMC5_073500"/>
<evidence type="ECO:0000256" key="1">
    <source>
        <dbReference type="SAM" id="MobiDB-lite"/>
    </source>
</evidence>
<dbReference type="AlphaFoldDB" id="A0A0K1ER50"/>
<dbReference type="GO" id="GO:0120147">
    <property type="term" value="F:formylglycine-generating oxidase activity"/>
    <property type="evidence" value="ECO:0007669"/>
    <property type="project" value="TreeGrafter"/>
</dbReference>
<feature type="domain" description="Sulfatase-modifying factor enzyme-like" evidence="2">
    <location>
        <begin position="116"/>
        <end position="381"/>
    </location>
</feature>
<dbReference type="RefSeq" id="WP_050434645.1">
    <property type="nucleotide sequence ID" value="NZ_CP012159.1"/>
</dbReference>
<dbReference type="PANTHER" id="PTHR23150">
    <property type="entry name" value="SULFATASE MODIFYING FACTOR 1, 2"/>
    <property type="match status" value="1"/>
</dbReference>
<feature type="compositionally biased region" description="Gly residues" evidence="1">
    <location>
        <begin position="44"/>
        <end position="75"/>
    </location>
</feature>
<proteinExistence type="predicted"/>
<evidence type="ECO:0000259" key="2">
    <source>
        <dbReference type="Pfam" id="PF03781"/>
    </source>
</evidence>
<dbReference type="SUPFAM" id="SSF56436">
    <property type="entry name" value="C-type lectin-like"/>
    <property type="match status" value="1"/>
</dbReference>
<dbReference type="InterPro" id="IPR016187">
    <property type="entry name" value="CTDL_fold"/>
</dbReference>
<dbReference type="Proteomes" id="UP000067626">
    <property type="component" value="Chromosome"/>
</dbReference>
<sequence length="383" mass="39448">MGALWDARFDWLGWGGTLLVGAFLAGACSGDEAARGPSSHGDGGHGGDAGSGDAGGGATGGGDATGGAGPGGGGPQEPLCGSSDVQPPTPPSCTSGAPGTGAHCGPEGTSCCASHLVPCGTYRPGYDGVTFDYPSPPATVGDFQLDVYEITVGRFRAFVDAGQGTQEAPPAITAGRHPRISNSGWRTEWNIALPTSTSVLRTRIRCHDVHTTWTDAPGPNEALPMNCISWFEAFAFCAWDGGRLPTETEWNHAAAGGDQQREYPWGSGIDDTRAVYGCLQGNCSADFISAVGSRSPGGNGRWGHTDLAGSMTEWTLDWFVANFTPGCVDCASVDLGTERVLRGGGFISPATPLLAAYRNKAPPIVGDVAGRYRHVGARCARDL</sequence>
<dbReference type="InterPro" id="IPR005532">
    <property type="entry name" value="SUMF_dom"/>
</dbReference>
<feature type="region of interest" description="Disordered" evidence="1">
    <location>
        <begin position="31"/>
        <end position="100"/>
    </location>
</feature>
<evidence type="ECO:0000313" key="4">
    <source>
        <dbReference type="Proteomes" id="UP000067626"/>
    </source>
</evidence>
<dbReference type="Pfam" id="PF03781">
    <property type="entry name" value="FGE-sulfatase"/>
    <property type="match status" value="1"/>
</dbReference>
<accession>A0A0K1ER50</accession>
<organism evidence="3 4">
    <name type="scientific">Chondromyces crocatus</name>
    <dbReference type="NCBI Taxonomy" id="52"/>
    <lineage>
        <taxon>Bacteria</taxon>
        <taxon>Pseudomonadati</taxon>
        <taxon>Myxococcota</taxon>
        <taxon>Polyangia</taxon>
        <taxon>Polyangiales</taxon>
        <taxon>Polyangiaceae</taxon>
        <taxon>Chondromyces</taxon>
    </lineage>
</organism>
<dbReference type="PANTHER" id="PTHR23150:SF19">
    <property type="entry name" value="FORMYLGLYCINE-GENERATING ENZYME"/>
    <property type="match status" value="1"/>
</dbReference>
<dbReference type="InterPro" id="IPR051043">
    <property type="entry name" value="Sulfatase_Mod_Factor_Kinase"/>
</dbReference>
<reference evidence="3 4" key="1">
    <citation type="submission" date="2015-07" db="EMBL/GenBank/DDBJ databases">
        <title>Genome analysis of myxobacterium Chondromyces crocatus Cm c5 reveals a high potential for natural compound synthesis and the genetic basis for the loss of fruiting body formation.</title>
        <authorList>
            <person name="Zaburannyi N."/>
            <person name="Bunk B."/>
            <person name="Maier J."/>
            <person name="Overmann J."/>
            <person name="Mueller R."/>
        </authorList>
    </citation>
    <scope>NUCLEOTIDE SEQUENCE [LARGE SCALE GENOMIC DNA]</scope>
    <source>
        <strain evidence="3 4">Cm c5</strain>
    </source>
</reference>
<dbReference type="Gene3D" id="3.90.1580.10">
    <property type="entry name" value="paralog of FGE (formylglycine-generating enzyme)"/>
    <property type="match status" value="1"/>
</dbReference>
<keyword evidence="4" id="KW-1185">Reference proteome</keyword>